<dbReference type="Pfam" id="PF00107">
    <property type="entry name" value="ADH_zinc_N"/>
    <property type="match status" value="1"/>
</dbReference>
<feature type="domain" description="Alcohol dehydrogenase-like N-terminal" evidence="9">
    <location>
        <begin position="41"/>
        <end position="156"/>
    </location>
</feature>
<dbReference type="EC" id="1.1.1.1" evidence="3"/>
<keyword evidence="11" id="KW-1185">Reference proteome</keyword>
<dbReference type="InterPro" id="IPR013154">
    <property type="entry name" value="ADH-like_N"/>
</dbReference>
<protein>
    <recommendedName>
        <fullName evidence="3">alcohol dehydrogenase</fullName>
        <ecNumber evidence="3">1.1.1.1</ecNumber>
    </recommendedName>
</protein>
<evidence type="ECO:0000259" key="8">
    <source>
        <dbReference type="Pfam" id="PF00107"/>
    </source>
</evidence>
<dbReference type="Proteomes" id="UP000318081">
    <property type="component" value="Chromosome"/>
</dbReference>
<evidence type="ECO:0000256" key="1">
    <source>
        <dbReference type="ARBA" id="ARBA00001947"/>
    </source>
</evidence>
<dbReference type="SUPFAM" id="SSF50129">
    <property type="entry name" value="GroES-like"/>
    <property type="match status" value="1"/>
</dbReference>
<evidence type="ECO:0000256" key="5">
    <source>
        <dbReference type="ARBA" id="ARBA00022833"/>
    </source>
</evidence>
<dbReference type="CDD" id="cd08231">
    <property type="entry name" value="MDR_TM0436_like"/>
    <property type="match status" value="1"/>
</dbReference>
<dbReference type="InterPro" id="IPR013149">
    <property type="entry name" value="ADH-like_C"/>
</dbReference>
<keyword evidence="5" id="KW-0862">Zinc</keyword>
<evidence type="ECO:0000256" key="7">
    <source>
        <dbReference type="ARBA" id="ARBA00023027"/>
    </source>
</evidence>
<dbReference type="RefSeq" id="WP_145217720.1">
    <property type="nucleotide sequence ID" value="NZ_CP036432.1"/>
</dbReference>
<dbReference type="EMBL" id="CP036432">
    <property type="protein sequence ID" value="QDV86502.1"/>
    <property type="molecule type" value="Genomic_DNA"/>
</dbReference>
<keyword evidence="7" id="KW-0520">NAD</keyword>
<evidence type="ECO:0000259" key="9">
    <source>
        <dbReference type="Pfam" id="PF08240"/>
    </source>
</evidence>
<keyword evidence="4" id="KW-0479">Metal-binding</keyword>
<dbReference type="InterPro" id="IPR011032">
    <property type="entry name" value="GroES-like_sf"/>
</dbReference>
<name>A0ABX5XXR8_9BACT</name>
<dbReference type="NCBIfam" id="TIGR03366">
    <property type="entry name" value="HpnZ_proposed"/>
    <property type="match status" value="1"/>
</dbReference>
<dbReference type="Gene3D" id="3.40.50.720">
    <property type="entry name" value="NAD(P)-binding Rossmann-like Domain"/>
    <property type="match status" value="1"/>
</dbReference>
<sequence length="368" mass="39663">MSERRLTTPSPMQPQMCRAAVFHRAGQPLSMEEFPRPSLLAGEALVRIRLCTICGSDLHTLKGLRIEPTPSILAHEVVGEIVELADPGPRDVEGQPLGIGDRVTWSVCVSCFECDRCLSGMPQKCRQVVKYGHSVADGREALSGGLAEYILLRRGTTIARLPAELPDEVASPINCATSTIAAAYRMAGDVSDQRILIFGAGMLGLTAVALGKESGAKQVAICDVDPQRLELAKRFGATDALSVDSIGATQVPFDVILECSGSPDAIETACRVGDVGARVILVGSVMESRPVQLDPTSIVRKWLSIIGVHNYAPVDLRSAIDFISRCHHKYPFAELVARTFDLSETNAAIEYSIEHRPIRVAVRPKSPA</sequence>
<dbReference type="Gene3D" id="3.90.180.10">
    <property type="entry name" value="Medium-chain alcohol dehydrogenases, catalytic domain"/>
    <property type="match status" value="1"/>
</dbReference>
<dbReference type="GO" id="GO:0008743">
    <property type="term" value="F:L-threonine 3-dehydrogenase activity"/>
    <property type="evidence" value="ECO:0007669"/>
    <property type="project" value="UniProtKB-EC"/>
</dbReference>
<dbReference type="SUPFAM" id="SSF51735">
    <property type="entry name" value="NAD(P)-binding Rossmann-fold domains"/>
    <property type="match status" value="1"/>
</dbReference>
<evidence type="ECO:0000313" key="10">
    <source>
        <dbReference type="EMBL" id="QDV86502.1"/>
    </source>
</evidence>
<organism evidence="10 11">
    <name type="scientific">Stieleria magnilauensis</name>
    <dbReference type="NCBI Taxonomy" id="2527963"/>
    <lineage>
        <taxon>Bacteria</taxon>
        <taxon>Pseudomonadati</taxon>
        <taxon>Planctomycetota</taxon>
        <taxon>Planctomycetia</taxon>
        <taxon>Pirellulales</taxon>
        <taxon>Pirellulaceae</taxon>
        <taxon>Stieleria</taxon>
    </lineage>
</organism>
<accession>A0ABX5XXR8</accession>
<keyword evidence="6 10" id="KW-0560">Oxidoreductase</keyword>
<evidence type="ECO:0000313" key="11">
    <source>
        <dbReference type="Proteomes" id="UP000318081"/>
    </source>
</evidence>
<comment type="similarity">
    <text evidence="2">Belongs to the zinc-containing alcohol dehydrogenase family.</text>
</comment>
<evidence type="ECO:0000256" key="2">
    <source>
        <dbReference type="ARBA" id="ARBA00008072"/>
    </source>
</evidence>
<comment type="cofactor">
    <cofactor evidence="1">
        <name>Zn(2+)</name>
        <dbReference type="ChEBI" id="CHEBI:29105"/>
    </cofactor>
</comment>
<dbReference type="InterPro" id="IPR017743">
    <property type="entry name" value="ADH_phosphonate_catab-assoc"/>
</dbReference>
<evidence type="ECO:0000256" key="6">
    <source>
        <dbReference type="ARBA" id="ARBA00023002"/>
    </source>
</evidence>
<reference evidence="10 11" key="1">
    <citation type="submission" date="2019-02" db="EMBL/GenBank/DDBJ databases">
        <title>Deep-cultivation of Planctomycetes and their phenomic and genomic characterization uncovers novel biology.</title>
        <authorList>
            <person name="Wiegand S."/>
            <person name="Jogler M."/>
            <person name="Boedeker C."/>
            <person name="Pinto D."/>
            <person name="Vollmers J."/>
            <person name="Rivas-Marin E."/>
            <person name="Kohn T."/>
            <person name="Peeters S.H."/>
            <person name="Heuer A."/>
            <person name="Rast P."/>
            <person name="Oberbeckmann S."/>
            <person name="Bunk B."/>
            <person name="Jeske O."/>
            <person name="Meyerdierks A."/>
            <person name="Storesund J.E."/>
            <person name="Kallscheuer N."/>
            <person name="Luecker S."/>
            <person name="Lage O.M."/>
            <person name="Pohl T."/>
            <person name="Merkel B.J."/>
            <person name="Hornburger P."/>
            <person name="Mueller R.-W."/>
            <person name="Bruemmer F."/>
            <person name="Labrenz M."/>
            <person name="Spormann A.M."/>
            <person name="Op den Camp H."/>
            <person name="Overmann J."/>
            <person name="Amann R."/>
            <person name="Jetten M.S.M."/>
            <person name="Mascher T."/>
            <person name="Medema M.H."/>
            <person name="Devos D.P."/>
            <person name="Kaster A.-K."/>
            <person name="Ovreas L."/>
            <person name="Rohde M."/>
            <person name="Galperin M.Y."/>
            <person name="Jogler C."/>
        </authorList>
    </citation>
    <scope>NUCLEOTIDE SEQUENCE [LARGE SCALE GENOMIC DNA]</scope>
    <source>
        <strain evidence="10 11">TBK1r</strain>
    </source>
</reference>
<evidence type="ECO:0000256" key="4">
    <source>
        <dbReference type="ARBA" id="ARBA00022723"/>
    </source>
</evidence>
<dbReference type="PANTHER" id="PTHR42940:SF3">
    <property type="entry name" value="ALCOHOL DEHYDROGENASE 1-RELATED"/>
    <property type="match status" value="1"/>
</dbReference>
<dbReference type="PANTHER" id="PTHR42940">
    <property type="entry name" value="ALCOHOL DEHYDROGENASE 1-RELATED"/>
    <property type="match status" value="1"/>
</dbReference>
<dbReference type="InterPro" id="IPR036291">
    <property type="entry name" value="NAD(P)-bd_dom_sf"/>
</dbReference>
<gene>
    <name evidence="10" type="primary">tdh_2</name>
    <name evidence="10" type="ORF">TBK1r_55210</name>
</gene>
<dbReference type="Pfam" id="PF08240">
    <property type="entry name" value="ADH_N"/>
    <property type="match status" value="1"/>
</dbReference>
<proteinExistence type="inferred from homology"/>
<feature type="domain" description="Alcohol dehydrogenase-like C-terminal" evidence="8">
    <location>
        <begin position="203"/>
        <end position="324"/>
    </location>
</feature>
<evidence type="ECO:0000256" key="3">
    <source>
        <dbReference type="ARBA" id="ARBA00013190"/>
    </source>
</evidence>